<keyword evidence="3" id="KW-1185">Reference proteome</keyword>
<dbReference type="Pfam" id="PF08241">
    <property type="entry name" value="Methyltransf_11"/>
    <property type="match status" value="1"/>
</dbReference>
<dbReference type="PANTHER" id="PTHR42912">
    <property type="entry name" value="METHYLTRANSFERASE"/>
    <property type="match status" value="1"/>
</dbReference>
<dbReference type="GO" id="GO:0003700">
    <property type="term" value="F:DNA-binding transcription factor activity"/>
    <property type="evidence" value="ECO:0007669"/>
    <property type="project" value="InterPro"/>
</dbReference>
<dbReference type="InterPro" id="IPR013216">
    <property type="entry name" value="Methyltransf_11"/>
</dbReference>
<dbReference type="RefSeq" id="WP_042088081.1">
    <property type="nucleotide sequence ID" value="NZ_BKCN01000001.1"/>
</dbReference>
<dbReference type="SMART" id="SM00418">
    <property type="entry name" value="HTH_ARSR"/>
    <property type="match status" value="1"/>
</dbReference>
<feature type="domain" description="HTH arsR-type" evidence="1">
    <location>
        <begin position="1"/>
        <end position="94"/>
    </location>
</feature>
<sequence>MDAILSALRAAGEPTRLRILGLLGHGELTVTELTQILRQSQPRVSRHLRLLSEAGLLDRFREGAWVFYRIVEGGTQGHLARTIVDLLPDEDQEHQRDLERLDDVRQARAEAAAAYFRANAPHWDKIRSLYVPEDQVESRLLAILDQIEVKDLLDIGTGTGRILEVFAPHISRGLGIDLSPEMLTVARASLAAKDIGHCQVRLGDMYDIPLANDSMDLIILHQVLHFAEDAGTALKEAARVLRPGGMALIVDFAPHEHEDLRDDHQHRRLGFADDEVVGWAQSAGLRAFDIDHLDGGTLTVTLWTLEKPQTQPAAKRLEPAL</sequence>
<organism evidence="2 3">
    <name type="scientific">Iodidimonas nitroreducens</name>
    <dbReference type="NCBI Taxonomy" id="1236968"/>
    <lineage>
        <taxon>Bacteria</taxon>
        <taxon>Pseudomonadati</taxon>
        <taxon>Pseudomonadota</taxon>
        <taxon>Alphaproteobacteria</taxon>
        <taxon>Iodidimonadales</taxon>
        <taxon>Iodidimonadaceae</taxon>
        <taxon>Iodidimonas</taxon>
    </lineage>
</organism>
<dbReference type="Proteomes" id="UP000324996">
    <property type="component" value="Unassembled WGS sequence"/>
</dbReference>
<comment type="caution">
    <text evidence="2">The sequence shown here is derived from an EMBL/GenBank/DDBJ whole genome shotgun (WGS) entry which is preliminary data.</text>
</comment>
<dbReference type="SUPFAM" id="SSF46785">
    <property type="entry name" value="Winged helix' DNA-binding domain"/>
    <property type="match status" value="1"/>
</dbReference>
<dbReference type="InterPro" id="IPR001845">
    <property type="entry name" value="HTH_ArsR_DNA-bd_dom"/>
</dbReference>
<proteinExistence type="predicted"/>
<dbReference type="CDD" id="cd02440">
    <property type="entry name" value="AdoMet_MTases"/>
    <property type="match status" value="1"/>
</dbReference>
<dbReference type="SUPFAM" id="SSF53335">
    <property type="entry name" value="S-adenosyl-L-methionine-dependent methyltransferases"/>
    <property type="match status" value="1"/>
</dbReference>
<dbReference type="EMBL" id="BKCN01000001">
    <property type="protein sequence ID" value="GER02611.1"/>
    <property type="molecule type" value="Genomic_DNA"/>
</dbReference>
<dbReference type="Gene3D" id="1.10.10.10">
    <property type="entry name" value="Winged helix-like DNA-binding domain superfamily/Winged helix DNA-binding domain"/>
    <property type="match status" value="1"/>
</dbReference>
<dbReference type="PRINTS" id="PR00778">
    <property type="entry name" value="HTHARSR"/>
</dbReference>
<dbReference type="CDD" id="cd00090">
    <property type="entry name" value="HTH_ARSR"/>
    <property type="match status" value="1"/>
</dbReference>
<dbReference type="AlphaFoldDB" id="A0A5A7N2U7"/>
<name>A0A5A7N2U7_9PROT</name>
<dbReference type="NCBIfam" id="NF033788">
    <property type="entry name" value="HTH_metalloreg"/>
    <property type="match status" value="1"/>
</dbReference>
<dbReference type="InterPro" id="IPR029063">
    <property type="entry name" value="SAM-dependent_MTases_sf"/>
</dbReference>
<dbReference type="Pfam" id="PF01022">
    <property type="entry name" value="HTH_5"/>
    <property type="match status" value="1"/>
</dbReference>
<reference evidence="2 3" key="1">
    <citation type="submission" date="2019-09" db="EMBL/GenBank/DDBJ databases">
        <title>NBRP : Genome information of microbial organism related human and environment.</title>
        <authorList>
            <person name="Hattori M."/>
            <person name="Oshima K."/>
            <person name="Inaba H."/>
            <person name="Suda W."/>
            <person name="Sakamoto M."/>
            <person name="Iino T."/>
            <person name="Kitahara M."/>
            <person name="Oshida Y."/>
            <person name="Iida T."/>
            <person name="Kudo T."/>
            <person name="Itoh T."/>
            <person name="Ohkuma M."/>
        </authorList>
    </citation>
    <scope>NUCLEOTIDE SEQUENCE [LARGE SCALE GENOMIC DNA]</scope>
    <source>
        <strain evidence="2 3">Q-1</strain>
    </source>
</reference>
<evidence type="ECO:0000313" key="3">
    <source>
        <dbReference type="Proteomes" id="UP000324996"/>
    </source>
</evidence>
<accession>A0A5A7N2U7</accession>
<dbReference type="PROSITE" id="PS50987">
    <property type="entry name" value="HTH_ARSR_2"/>
    <property type="match status" value="1"/>
</dbReference>
<evidence type="ECO:0000313" key="2">
    <source>
        <dbReference type="EMBL" id="GER02611.1"/>
    </source>
</evidence>
<protein>
    <submittedName>
        <fullName evidence="2">ArsR family transcriptional regulator</fullName>
    </submittedName>
</protein>
<dbReference type="GO" id="GO:0008757">
    <property type="term" value="F:S-adenosylmethionine-dependent methyltransferase activity"/>
    <property type="evidence" value="ECO:0007669"/>
    <property type="project" value="InterPro"/>
</dbReference>
<dbReference type="InterPro" id="IPR011991">
    <property type="entry name" value="ArsR-like_HTH"/>
</dbReference>
<dbReference type="InterPro" id="IPR036388">
    <property type="entry name" value="WH-like_DNA-bd_sf"/>
</dbReference>
<evidence type="ECO:0000259" key="1">
    <source>
        <dbReference type="PROSITE" id="PS50987"/>
    </source>
</evidence>
<gene>
    <name evidence="2" type="ORF">JCM17846_02930</name>
</gene>
<dbReference type="InterPro" id="IPR050508">
    <property type="entry name" value="Methyltransf_Superfamily"/>
</dbReference>
<dbReference type="InterPro" id="IPR036390">
    <property type="entry name" value="WH_DNA-bd_sf"/>
</dbReference>
<dbReference type="Gene3D" id="3.40.50.150">
    <property type="entry name" value="Vaccinia Virus protein VP39"/>
    <property type="match status" value="1"/>
</dbReference>